<protein>
    <submittedName>
        <fullName evidence="1">Uncharacterized protein</fullName>
    </submittedName>
</protein>
<reference evidence="1 2" key="1">
    <citation type="submission" date="2020-08" db="EMBL/GenBank/DDBJ databases">
        <title>Genomic Encyclopedia of Type Strains, Phase IV (KMG-IV): sequencing the most valuable type-strain genomes for metagenomic binning, comparative biology and taxonomic classification.</title>
        <authorList>
            <person name="Goeker M."/>
        </authorList>
    </citation>
    <scope>NUCLEOTIDE SEQUENCE [LARGE SCALE GENOMIC DNA]</scope>
    <source>
        <strain evidence="1 2">DSM 26376</strain>
    </source>
</reference>
<accession>A0A7W8HRU0</accession>
<evidence type="ECO:0000313" key="1">
    <source>
        <dbReference type="EMBL" id="MBB5276888.1"/>
    </source>
</evidence>
<sequence>MHRADDNSIVPPQGSILAPKRGRCVDGVFLSTDSQIEHIAFAMEKSMTRRQFSRRCEGLLGK</sequence>
<name>A0A7W8HRU0_9HYPH</name>
<dbReference type="Proteomes" id="UP000550895">
    <property type="component" value="Unassembled WGS sequence"/>
</dbReference>
<proteinExistence type="predicted"/>
<keyword evidence="2" id="KW-1185">Reference proteome</keyword>
<comment type="caution">
    <text evidence="1">The sequence shown here is derived from an EMBL/GenBank/DDBJ whole genome shotgun (WGS) entry which is preliminary data.</text>
</comment>
<dbReference type="EMBL" id="JACHGA010000006">
    <property type="protein sequence ID" value="MBB5276888.1"/>
    <property type="molecule type" value="Genomic_DNA"/>
</dbReference>
<organism evidence="1 2">
    <name type="scientific">Rhizobium rosettiformans</name>
    <dbReference type="NCBI Taxonomy" id="1368430"/>
    <lineage>
        <taxon>Bacteria</taxon>
        <taxon>Pseudomonadati</taxon>
        <taxon>Pseudomonadota</taxon>
        <taxon>Alphaproteobacteria</taxon>
        <taxon>Hyphomicrobiales</taxon>
        <taxon>Rhizobiaceae</taxon>
        <taxon>Rhizobium/Agrobacterium group</taxon>
        <taxon>Rhizobium</taxon>
    </lineage>
</organism>
<gene>
    <name evidence="1" type="ORF">HNR26_002966</name>
</gene>
<evidence type="ECO:0000313" key="2">
    <source>
        <dbReference type="Proteomes" id="UP000550895"/>
    </source>
</evidence>
<dbReference type="AlphaFoldDB" id="A0A7W8HRU0"/>